<dbReference type="RefSeq" id="WP_096582034.1">
    <property type="nucleotide sequence ID" value="NZ_CAWNJS010000001.1"/>
</dbReference>
<dbReference type="Gene3D" id="1.10.510.10">
    <property type="entry name" value="Transferase(Phosphotransferase) domain 1"/>
    <property type="match status" value="1"/>
</dbReference>
<dbReference type="Pfam" id="PF02518">
    <property type="entry name" value="HATPase_c"/>
    <property type="match status" value="1"/>
</dbReference>
<dbReference type="Pfam" id="PF13191">
    <property type="entry name" value="AAA_16"/>
    <property type="match status" value="1"/>
</dbReference>
<dbReference type="SUPFAM" id="SSF56112">
    <property type="entry name" value="Protein kinase-like (PK-like)"/>
    <property type="match status" value="1"/>
</dbReference>
<dbReference type="PROSITE" id="PS50109">
    <property type="entry name" value="HIS_KIN"/>
    <property type="match status" value="1"/>
</dbReference>
<dbReference type="InterPro" id="IPR004358">
    <property type="entry name" value="Sig_transdc_His_kin-like_C"/>
</dbReference>
<dbReference type="InterPro" id="IPR003018">
    <property type="entry name" value="GAF"/>
</dbReference>
<dbReference type="SMART" id="SM00220">
    <property type="entry name" value="S_TKc"/>
    <property type="match status" value="1"/>
</dbReference>
<comment type="catalytic activity">
    <reaction evidence="1">
        <text>ATP + protein L-histidine = ADP + protein N-phospho-L-histidine.</text>
        <dbReference type="EC" id="2.7.13.3"/>
    </reaction>
</comment>
<dbReference type="InterPro" id="IPR011009">
    <property type="entry name" value="Kinase-like_dom_sf"/>
</dbReference>
<dbReference type="PANTHER" id="PTHR43642">
    <property type="entry name" value="HYBRID SIGNAL TRANSDUCTION HISTIDINE KINASE G"/>
    <property type="match status" value="1"/>
</dbReference>
<evidence type="ECO:0000313" key="8">
    <source>
        <dbReference type="EMBL" id="BAZ02068.1"/>
    </source>
</evidence>
<dbReference type="PROSITE" id="PS50011">
    <property type="entry name" value="PROTEIN_KINASE_DOM"/>
    <property type="match status" value="1"/>
</dbReference>
<reference evidence="8 9" key="1">
    <citation type="submission" date="2017-06" db="EMBL/GenBank/DDBJ databases">
        <title>Genome sequencing of cyanobaciteial culture collection at National Institute for Environmental Studies (NIES).</title>
        <authorList>
            <person name="Hirose Y."/>
            <person name="Shimura Y."/>
            <person name="Fujisawa T."/>
            <person name="Nakamura Y."/>
            <person name="Kawachi M."/>
        </authorList>
    </citation>
    <scope>NUCLEOTIDE SEQUENCE [LARGE SCALE GENOMIC DNA]</scope>
    <source>
        <strain evidence="8 9">NIES-37</strain>
    </source>
</reference>
<dbReference type="InterPro" id="IPR027417">
    <property type="entry name" value="P-loop_NTPase"/>
</dbReference>
<keyword evidence="4" id="KW-0902">Two-component regulatory system</keyword>
<dbReference type="InterPro" id="IPR003594">
    <property type="entry name" value="HATPase_dom"/>
</dbReference>
<dbReference type="SUPFAM" id="SSF52540">
    <property type="entry name" value="P-loop containing nucleoside triphosphate hydrolases"/>
    <property type="match status" value="1"/>
</dbReference>
<evidence type="ECO:0000256" key="3">
    <source>
        <dbReference type="ARBA" id="ARBA00022777"/>
    </source>
</evidence>
<evidence type="ECO:0000313" key="9">
    <source>
        <dbReference type="Proteomes" id="UP000218785"/>
    </source>
</evidence>
<evidence type="ECO:0000259" key="6">
    <source>
        <dbReference type="PROSITE" id="PS50011"/>
    </source>
</evidence>
<evidence type="ECO:0000256" key="2">
    <source>
        <dbReference type="ARBA" id="ARBA00012438"/>
    </source>
</evidence>
<feature type="coiled-coil region" evidence="5">
    <location>
        <begin position="1518"/>
        <end position="1549"/>
    </location>
</feature>
<dbReference type="SUPFAM" id="SSF55781">
    <property type="entry name" value="GAF domain-like"/>
    <property type="match status" value="1"/>
</dbReference>
<gene>
    <name evidence="8" type="ORF">NIES37_60760</name>
</gene>
<dbReference type="Pfam" id="PF00069">
    <property type="entry name" value="Pkinase"/>
    <property type="match status" value="1"/>
</dbReference>
<dbReference type="Gene3D" id="3.30.450.40">
    <property type="match status" value="1"/>
</dbReference>
<dbReference type="InterPro" id="IPR041664">
    <property type="entry name" value="AAA_16"/>
</dbReference>
<name>A0A1Z4N8L3_9CYAN</name>
<keyword evidence="5" id="KW-0175">Coiled coil</keyword>
<dbReference type="Gene3D" id="1.10.287.130">
    <property type="match status" value="1"/>
</dbReference>
<evidence type="ECO:0000259" key="7">
    <source>
        <dbReference type="PROSITE" id="PS50109"/>
    </source>
</evidence>
<sequence length="1818" mass="204321">MVSTQVSIPGYRISEEIYNGSRTLVYRGYREADHQPVAIKLLKNAYPSFSELVQFRNQYTIAKNLPSPLVVQTYSLEAYQNGYALVMEDFGGIALNLWWDRGEAVGCLLEFLKIAIALCNILDVLYRHRIIHKDIKPANILVNPETHEIRLIDFSIASLLPRESQTVVSPNILEGTLGYLSPEQTGRMNRGIDYRTDFYSLGVTFYELLTGELPFQSNDMMEMVHCHIAKQPNQFKILNSKFKNGELIPQVLSDIVIKLMAKNAEERYQSALGLKYDLEKCLEQLQTTGKIDSFPIAQRDVCDRFIIPDQLYGRQTEVEALLNAFERVSKGNTEMILVAGFSGIGKTAVVNEIHKPIVRQRGYFIKGKFDQFNRNIPFSAFVQALRDLMGQLLSESDAQLQIWKTQILKALGENAQVIVDVIPELEQIIGVQPPVAQLGGNTEQNRFNLLFQKFIATFTTKEHPLVIFIDDLQWADSASLKLIELLIGDNSNGYLLMIGAYRDNEVFPAHPLMVTLNEISKKQSNFSTITLSPLKISQINQLIADTLNCSPDIALSLTKLVYQKTQGNPFFNNQFLKVLYEEGLIIFNVDVGYWQCDIAQVNTLALTDNVVEFMAMQLQKLPPATQEVLQLAACIGNLFDLETLAIVHQKSQVETAANLWRALQVGLIIPTSEVYKFFQGTSNNSEAKFSYNSHNQVATYKFLHDRVQQAAYSLITEDKKPVTHWQIGNLLLNNTPKTKQEDKLFEIVNHLNLGKALISEPQASLEFINLNLRAGTKAKAANAYAVAAEYLKIGVASLPTNSWETDYHLTLALHESITEVLCLSGDFAAMETYAEVALQKSKLLLEQVPIYNIKIQAHMAQSRHLDALQVALNVLAMLGIELPKQPDKSNIEHELDETKRLLANRTLADLLALPEMTDVTIKAGMQILSNIISVAYQAAPELFRLIVLKQVQLSLSYGNAPESTYAYATYGLMLCGVLGKINAGYELGQLALELVNQLHAVKLKSKTIFAVNCFIRHWKVHLKETLNSLLEAYTCGLETGDIEYAMMSAYVFGRYAYLSGQELGGLAQAMSNYANVMKQLKQTTYLNFNSIYQQSVFNLLGRADNPCLLIGESYNEAEMLPLHYAANQFSIICQAHFCKLILCYLFGEYDQAVENANVVKQYFSSITSLAVIPTFYFYELLTQLALYPDSPSPQQESMIEYVTINLEKLRKWADYAPENYEHKFCLIAAEKHRVLGQKAEAIEYYDRAITLAKENQYLQEAALANELTAKFYLAWGKDKVAQFYMQEAYYCYAHWGAKAKIQDLEKRYSELLLPIFQAQNHRFQLSETYISTIDASSYLNQTIQTTRSSSSSSISKNLDFSTIFKASQALSSEIELEKLLNTLMEVLMTNAGAKKAVLLIVRDGNWVIEAIATTNEGTNQQTVPLEVNQAIPETLVNYVKRSGQTVVLDDATSQTDFIADPYLMEQQPKSVMCTPIWHQGKLIGLLYLENQLTIAAFTRDRTEVIQLLCTQAAISLENAHLYQQAQDYAQKLEQMLQQLKHTQLQMVQNEKMASLGNLVAGVAHEINNPVGFLKGSLNNTEQYIQDLLTHLQLWQENNPILAPAVIDHAEEIDLEFLKADLPKLVDSMKVASERIKDISTSLRTFSRADTAEKVACNLHEGIESTLLILKYRLKASEKRPAIQVIKKYGNLPQVKCFLGQLNQVFMNILSNAIDALDTASEGQSYADLEAHPQQITICTDISPDRRMAIIAIKDNGPGIPESIRDRIFDHLFTTKEVGKGTGLGLAIARQIVEQTHNGSLSCNSVLGEGTEFVIEIPV</sequence>
<evidence type="ECO:0000256" key="1">
    <source>
        <dbReference type="ARBA" id="ARBA00000085"/>
    </source>
</evidence>
<protein>
    <recommendedName>
        <fullName evidence="2">histidine kinase</fullName>
        <ecNumber evidence="2">2.7.13.3</ecNumber>
    </recommendedName>
</protein>
<dbReference type="CDD" id="cd14014">
    <property type="entry name" value="STKc_PknB_like"/>
    <property type="match status" value="1"/>
</dbReference>
<dbReference type="Proteomes" id="UP000218785">
    <property type="component" value="Chromosome"/>
</dbReference>
<dbReference type="PANTHER" id="PTHR43642:SF1">
    <property type="entry name" value="HYBRID SIGNAL TRANSDUCTION HISTIDINE KINASE G"/>
    <property type="match status" value="1"/>
</dbReference>
<dbReference type="PRINTS" id="PR00344">
    <property type="entry name" value="BCTRLSENSOR"/>
</dbReference>
<dbReference type="InterPro" id="IPR053159">
    <property type="entry name" value="Hybrid_Histidine_Kinase"/>
</dbReference>
<dbReference type="KEGG" id="ttq:NIES37_60760"/>
<dbReference type="Gene3D" id="3.40.50.300">
    <property type="entry name" value="P-loop containing nucleotide triphosphate hydrolases"/>
    <property type="match status" value="1"/>
</dbReference>
<keyword evidence="9" id="KW-1185">Reference proteome</keyword>
<keyword evidence="3 8" id="KW-0808">Transferase</keyword>
<dbReference type="SMART" id="SM00387">
    <property type="entry name" value="HATPase_c"/>
    <property type="match status" value="1"/>
</dbReference>
<evidence type="ECO:0000256" key="5">
    <source>
        <dbReference type="SAM" id="Coils"/>
    </source>
</evidence>
<accession>A0A1Z4N8L3</accession>
<dbReference type="InterPro" id="IPR029016">
    <property type="entry name" value="GAF-like_dom_sf"/>
</dbReference>
<dbReference type="SUPFAM" id="SSF55874">
    <property type="entry name" value="ATPase domain of HSP90 chaperone/DNA topoisomerase II/histidine kinase"/>
    <property type="match status" value="1"/>
</dbReference>
<feature type="domain" description="Histidine kinase" evidence="7">
    <location>
        <begin position="1561"/>
        <end position="1818"/>
    </location>
</feature>
<dbReference type="InterPro" id="IPR005467">
    <property type="entry name" value="His_kinase_dom"/>
</dbReference>
<dbReference type="GO" id="GO:0005524">
    <property type="term" value="F:ATP binding"/>
    <property type="evidence" value="ECO:0007669"/>
    <property type="project" value="InterPro"/>
</dbReference>
<dbReference type="InterPro" id="IPR011990">
    <property type="entry name" value="TPR-like_helical_dom_sf"/>
</dbReference>
<evidence type="ECO:0000256" key="4">
    <source>
        <dbReference type="ARBA" id="ARBA00023012"/>
    </source>
</evidence>
<dbReference type="GO" id="GO:0004673">
    <property type="term" value="F:protein histidine kinase activity"/>
    <property type="evidence" value="ECO:0007669"/>
    <property type="project" value="UniProtKB-EC"/>
</dbReference>
<keyword evidence="3 8" id="KW-0418">Kinase</keyword>
<dbReference type="EC" id="2.7.13.3" evidence="2"/>
<dbReference type="InterPro" id="IPR036890">
    <property type="entry name" value="HATPase_C_sf"/>
</dbReference>
<dbReference type="SUPFAM" id="SSF48452">
    <property type="entry name" value="TPR-like"/>
    <property type="match status" value="1"/>
</dbReference>
<organism evidence="8 9">
    <name type="scientific">Tolypothrix tenuis PCC 7101</name>
    <dbReference type="NCBI Taxonomy" id="231146"/>
    <lineage>
        <taxon>Bacteria</taxon>
        <taxon>Bacillati</taxon>
        <taxon>Cyanobacteriota</taxon>
        <taxon>Cyanophyceae</taxon>
        <taxon>Nostocales</taxon>
        <taxon>Tolypothrichaceae</taxon>
        <taxon>Tolypothrix</taxon>
    </lineage>
</organism>
<dbReference type="InterPro" id="IPR000719">
    <property type="entry name" value="Prot_kinase_dom"/>
</dbReference>
<dbReference type="Gene3D" id="3.30.565.10">
    <property type="entry name" value="Histidine kinase-like ATPase, C-terminal domain"/>
    <property type="match status" value="1"/>
</dbReference>
<dbReference type="EMBL" id="AP018248">
    <property type="protein sequence ID" value="BAZ02068.1"/>
    <property type="molecule type" value="Genomic_DNA"/>
</dbReference>
<dbReference type="Pfam" id="PF01590">
    <property type="entry name" value="GAF"/>
    <property type="match status" value="1"/>
</dbReference>
<dbReference type="InterPro" id="IPR008271">
    <property type="entry name" value="Ser/Thr_kinase_AS"/>
</dbReference>
<dbReference type="Gene3D" id="3.30.200.20">
    <property type="entry name" value="Phosphorylase Kinase, domain 1"/>
    <property type="match status" value="1"/>
</dbReference>
<proteinExistence type="predicted"/>
<dbReference type="SMART" id="SM00065">
    <property type="entry name" value="GAF"/>
    <property type="match status" value="1"/>
</dbReference>
<feature type="domain" description="Protein kinase" evidence="6">
    <location>
        <begin position="11"/>
        <end position="282"/>
    </location>
</feature>
<dbReference type="PROSITE" id="PS00108">
    <property type="entry name" value="PROTEIN_KINASE_ST"/>
    <property type="match status" value="1"/>
</dbReference>
<dbReference type="GO" id="GO:0000160">
    <property type="term" value="P:phosphorelay signal transduction system"/>
    <property type="evidence" value="ECO:0007669"/>
    <property type="project" value="UniProtKB-KW"/>
</dbReference>